<accession>A0A016WAL5</accession>
<gene>
    <name evidence="2" type="primary">Acey_s0846.g2658</name>
    <name evidence="2" type="ORF">Y032_0846g2658</name>
</gene>
<reference evidence="3" key="1">
    <citation type="journal article" date="2015" name="Nat. Genet.">
        <title>The genome and transcriptome of the zoonotic hookworm Ancylostoma ceylanicum identify infection-specific gene families.</title>
        <authorList>
            <person name="Schwarz E.M."/>
            <person name="Hu Y."/>
            <person name="Antoshechkin I."/>
            <person name="Miller M.M."/>
            <person name="Sternberg P.W."/>
            <person name="Aroian R.V."/>
        </authorList>
    </citation>
    <scope>NUCLEOTIDE SEQUENCE</scope>
    <source>
        <strain evidence="3">HY135</strain>
    </source>
</reference>
<keyword evidence="3" id="KW-1185">Reference proteome</keyword>
<proteinExistence type="predicted"/>
<dbReference type="EMBL" id="JARK01000446">
    <property type="protein sequence ID" value="EYC36889.1"/>
    <property type="molecule type" value="Genomic_DNA"/>
</dbReference>
<evidence type="ECO:0000313" key="2">
    <source>
        <dbReference type="EMBL" id="EYC36889.1"/>
    </source>
</evidence>
<evidence type="ECO:0000256" key="1">
    <source>
        <dbReference type="SAM" id="MobiDB-lite"/>
    </source>
</evidence>
<organism evidence="2 3">
    <name type="scientific">Ancylostoma ceylanicum</name>
    <dbReference type="NCBI Taxonomy" id="53326"/>
    <lineage>
        <taxon>Eukaryota</taxon>
        <taxon>Metazoa</taxon>
        <taxon>Ecdysozoa</taxon>
        <taxon>Nematoda</taxon>
        <taxon>Chromadorea</taxon>
        <taxon>Rhabditida</taxon>
        <taxon>Rhabditina</taxon>
        <taxon>Rhabditomorpha</taxon>
        <taxon>Strongyloidea</taxon>
        <taxon>Ancylostomatidae</taxon>
        <taxon>Ancylostomatinae</taxon>
        <taxon>Ancylostoma</taxon>
    </lineage>
</organism>
<sequence length="85" mass="9777">MDCIRRPAVGYETTPARRNSDDVADSAVDNEPHGLGCYSCIHTPPFWWNACDFKIFMPRLRNWVSIPGRVLYLKSFFDLNTNPGR</sequence>
<comment type="caution">
    <text evidence="2">The sequence shown here is derived from an EMBL/GenBank/DDBJ whole genome shotgun (WGS) entry which is preliminary data.</text>
</comment>
<feature type="region of interest" description="Disordered" evidence="1">
    <location>
        <begin position="1"/>
        <end position="24"/>
    </location>
</feature>
<evidence type="ECO:0000313" key="3">
    <source>
        <dbReference type="Proteomes" id="UP000024635"/>
    </source>
</evidence>
<name>A0A016WAL5_9BILA</name>
<protein>
    <submittedName>
        <fullName evidence="2">Uncharacterized protein</fullName>
    </submittedName>
</protein>
<dbReference type="Proteomes" id="UP000024635">
    <property type="component" value="Unassembled WGS sequence"/>
</dbReference>
<dbReference type="AlphaFoldDB" id="A0A016WAL5"/>